<evidence type="ECO:0000313" key="4">
    <source>
        <dbReference type="Proteomes" id="UP000557688"/>
    </source>
</evidence>
<name>A0A839V0U7_9PROT</name>
<dbReference type="SUPFAM" id="SSF52540">
    <property type="entry name" value="P-loop containing nucleoside triphosphate hydrolases"/>
    <property type="match status" value="1"/>
</dbReference>
<protein>
    <submittedName>
        <fullName evidence="3">Chloramphenicol 3-O phosphotransferase</fullName>
        <ecNumber evidence="3">2.7.1.-</ecNumber>
    </submittedName>
</protein>
<gene>
    <name evidence="3" type="ORF">FHR90_001886</name>
</gene>
<dbReference type="InterPro" id="IPR027417">
    <property type="entry name" value="P-loop_NTPase"/>
</dbReference>
<dbReference type="Gene3D" id="3.40.50.300">
    <property type="entry name" value="P-loop containing nucleotide triphosphate hydrolases"/>
    <property type="match status" value="1"/>
</dbReference>
<reference evidence="3 4" key="1">
    <citation type="submission" date="2020-08" db="EMBL/GenBank/DDBJ databases">
        <title>Genomic Encyclopedia of Type Strains, Phase III (KMG-III): the genomes of soil and plant-associated and newly described type strains.</title>
        <authorList>
            <person name="Whitman W."/>
        </authorList>
    </citation>
    <scope>NUCLEOTIDE SEQUENCE [LARGE SCALE GENOMIC DNA]</scope>
    <source>
        <strain evidence="3 4">CECT 8088</strain>
    </source>
</reference>
<evidence type="ECO:0000256" key="2">
    <source>
        <dbReference type="PIRSR" id="PIRSR007531-2"/>
    </source>
</evidence>
<proteinExistence type="predicted"/>
<evidence type="ECO:0000256" key="1">
    <source>
        <dbReference type="PIRSR" id="PIRSR007531-1"/>
    </source>
</evidence>
<dbReference type="AlphaFoldDB" id="A0A839V0U7"/>
<dbReference type="EC" id="2.7.1.-" evidence="3"/>
<dbReference type="GO" id="GO:0016740">
    <property type="term" value="F:transferase activity"/>
    <property type="evidence" value="ECO:0007669"/>
    <property type="project" value="UniProtKB-KW"/>
</dbReference>
<dbReference type="RefSeq" id="WP_183275114.1">
    <property type="nucleotide sequence ID" value="NZ_JACHXV010000006.1"/>
</dbReference>
<comment type="caution">
    <text evidence="3">The sequence shown here is derived from an EMBL/GenBank/DDBJ whole genome shotgun (WGS) entry which is preliminary data.</text>
</comment>
<dbReference type="EMBL" id="JACHXV010000006">
    <property type="protein sequence ID" value="MBB3174050.1"/>
    <property type="molecule type" value="Genomic_DNA"/>
</dbReference>
<sequence>MQVILLNGVGSVGKSSTAKALQVLSAEPLLHVAMDDFIAMLPERYFGDPDGLVFEPVDTPEGRVMRTQVGPVLRRVLDGMRQAAAALADAGNHLVIDDVMLDPCEAEDWRRVLRRHTLHFVGLHAPLAVLEARERARGDREPGLARGQFGRVHRGQSYGLDIDTSDSTPQESAARICTAFGLAMRDETG</sequence>
<organism evidence="3 4">
    <name type="scientific">Endobacter medicaginis</name>
    <dbReference type="NCBI Taxonomy" id="1181271"/>
    <lineage>
        <taxon>Bacteria</taxon>
        <taxon>Pseudomonadati</taxon>
        <taxon>Pseudomonadota</taxon>
        <taxon>Alphaproteobacteria</taxon>
        <taxon>Acetobacterales</taxon>
        <taxon>Acetobacteraceae</taxon>
        <taxon>Endobacter</taxon>
    </lineage>
</organism>
<dbReference type="GO" id="GO:0005524">
    <property type="term" value="F:ATP binding"/>
    <property type="evidence" value="ECO:0007669"/>
    <property type="project" value="InterPro"/>
</dbReference>
<dbReference type="Pfam" id="PF07931">
    <property type="entry name" value="CPT"/>
    <property type="match status" value="1"/>
</dbReference>
<feature type="active site" evidence="1">
    <location>
        <position position="35"/>
    </location>
</feature>
<keyword evidence="4" id="KW-1185">Reference proteome</keyword>
<accession>A0A839V0U7</accession>
<evidence type="ECO:0000313" key="3">
    <source>
        <dbReference type="EMBL" id="MBB3174050.1"/>
    </source>
</evidence>
<dbReference type="InterPro" id="IPR012853">
    <property type="entry name" value="CPT"/>
</dbReference>
<dbReference type="Proteomes" id="UP000557688">
    <property type="component" value="Unassembled WGS sequence"/>
</dbReference>
<feature type="binding site" evidence="2">
    <location>
        <begin position="8"/>
        <end position="15"/>
    </location>
    <ligand>
        <name>ATP</name>
        <dbReference type="ChEBI" id="CHEBI:30616"/>
    </ligand>
</feature>
<dbReference type="PIRSF" id="PIRSF007531">
    <property type="entry name" value="CPT"/>
    <property type="match status" value="1"/>
</dbReference>
<keyword evidence="3" id="KW-0808">Transferase</keyword>